<organism evidence="2 3">
    <name type="scientific">Skeletonema marinoi</name>
    <dbReference type="NCBI Taxonomy" id="267567"/>
    <lineage>
        <taxon>Eukaryota</taxon>
        <taxon>Sar</taxon>
        <taxon>Stramenopiles</taxon>
        <taxon>Ochrophyta</taxon>
        <taxon>Bacillariophyta</taxon>
        <taxon>Coscinodiscophyceae</taxon>
        <taxon>Thalassiosirophycidae</taxon>
        <taxon>Thalassiosirales</taxon>
        <taxon>Skeletonemataceae</taxon>
        <taxon>Skeletonema</taxon>
        <taxon>Skeletonema marinoi-dohrnii complex</taxon>
    </lineage>
</organism>
<dbReference type="EMBL" id="JATAAI010000021">
    <property type="protein sequence ID" value="KAK1738452.1"/>
    <property type="molecule type" value="Genomic_DNA"/>
</dbReference>
<dbReference type="SUPFAM" id="SSF52833">
    <property type="entry name" value="Thioredoxin-like"/>
    <property type="match status" value="1"/>
</dbReference>
<evidence type="ECO:0000256" key="1">
    <source>
        <dbReference type="SAM" id="MobiDB-lite"/>
    </source>
</evidence>
<feature type="compositionally biased region" description="Basic and acidic residues" evidence="1">
    <location>
        <begin position="163"/>
        <end position="178"/>
    </location>
</feature>
<dbReference type="InterPro" id="IPR036249">
    <property type="entry name" value="Thioredoxin-like_sf"/>
</dbReference>
<protein>
    <submittedName>
        <fullName evidence="2">Uncharacterized protein</fullName>
    </submittedName>
</protein>
<name>A0AAD8Y2X2_9STRA</name>
<keyword evidence="3" id="KW-1185">Reference proteome</keyword>
<dbReference type="Gene3D" id="3.40.30.10">
    <property type="entry name" value="Glutaredoxin"/>
    <property type="match status" value="1"/>
</dbReference>
<feature type="region of interest" description="Disordered" evidence="1">
    <location>
        <begin position="156"/>
        <end position="203"/>
    </location>
</feature>
<feature type="compositionally biased region" description="Acidic residues" evidence="1">
    <location>
        <begin position="179"/>
        <end position="200"/>
    </location>
</feature>
<proteinExistence type="predicted"/>
<sequence length="448" mass="49404">MVADRGHKVPLLRAEICLQPPPPPIFSSTQTETSNMTSTSKQMFEGVGAPIHVDKSTAGIDPTLDSCCQREIETNRKQSAVEKTLRAHDRVAQAENERRQFHSGGAGGAFRSFNLVHGLSFGSGCRCCYDPNTDGGDYELLAAAKEELMANLINEQGDEDDASVEHGRHLSDNNRERDGDGDDDSSDDDSEFDYLLDDDVPGLSSEYENQRRAELENLAQRAEILHHHGYGVHRQMHPQRVFAAAGYGTDTMRDVVRPKGSVIHLFDAFSPRSVALDLYLERIAAKYPGTKFVRGIGVASILYADGNGDDAWKKGDLPMLLAVREGKVVAWNAGLKDFFSSADLETRVVEQWLDRAGVLFESPPSLDEICRIRPEETALLENMMKLNRLGDGGLEEEERYNCGVAGCCKSFQHEHVGVKTEAQNGLLVSEDQVLSHETGSFLCQEISS</sequence>
<gene>
    <name evidence="2" type="ORF">QTG54_011121</name>
</gene>
<comment type="caution">
    <text evidence="2">The sequence shown here is derived from an EMBL/GenBank/DDBJ whole genome shotgun (WGS) entry which is preliminary data.</text>
</comment>
<evidence type="ECO:0000313" key="2">
    <source>
        <dbReference type="EMBL" id="KAK1738452.1"/>
    </source>
</evidence>
<reference evidence="2" key="1">
    <citation type="submission" date="2023-06" db="EMBL/GenBank/DDBJ databases">
        <title>Survivors Of The Sea: Transcriptome response of Skeletonema marinoi to long-term dormancy.</title>
        <authorList>
            <person name="Pinder M.I.M."/>
            <person name="Kourtchenko O."/>
            <person name="Robertson E.K."/>
            <person name="Larsson T."/>
            <person name="Maumus F."/>
            <person name="Osuna-Cruz C.M."/>
            <person name="Vancaester E."/>
            <person name="Stenow R."/>
            <person name="Vandepoele K."/>
            <person name="Ploug H."/>
            <person name="Bruchert V."/>
            <person name="Godhe A."/>
            <person name="Topel M."/>
        </authorList>
    </citation>
    <scope>NUCLEOTIDE SEQUENCE</scope>
    <source>
        <strain evidence="2">R05AC</strain>
    </source>
</reference>
<accession>A0AAD8Y2X2</accession>
<dbReference type="Proteomes" id="UP001224775">
    <property type="component" value="Unassembled WGS sequence"/>
</dbReference>
<evidence type="ECO:0000313" key="3">
    <source>
        <dbReference type="Proteomes" id="UP001224775"/>
    </source>
</evidence>
<dbReference type="AlphaFoldDB" id="A0AAD8Y2X2"/>